<keyword evidence="11" id="KW-1185">Reference proteome</keyword>
<feature type="domain" description="Fibronectin type-III" evidence="8">
    <location>
        <begin position="982"/>
        <end position="1079"/>
    </location>
</feature>
<evidence type="ECO:0000256" key="2">
    <source>
        <dbReference type="ARBA" id="ARBA00023157"/>
    </source>
</evidence>
<dbReference type="RefSeq" id="XP_030849334.1">
    <property type="nucleotide sequence ID" value="XM_030993474.1"/>
</dbReference>
<dbReference type="PROSITE" id="PS01180">
    <property type="entry name" value="CUB"/>
    <property type="match status" value="2"/>
</dbReference>
<dbReference type="InterPro" id="IPR001507">
    <property type="entry name" value="ZP_dom"/>
</dbReference>
<dbReference type="PANTHER" id="PTHR14002:SF43">
    <property type="entry name" value="DELTA-LIKE PROTEIN"/>
    <property type="match status" value="1"/>
</dbReference>
<evidence type="ECO:0000256" key="5">
    <source>
        <dbReference type="SAM" id="SignalP"/>
    </source>
</evidence>
<feature type="domain" description="Fibronectin type-III" evidence="8">
    <location>
        <begin position="751"/>
        <end position="847"/>
    </location>
</feature>
<dbReference type="Pfam" id="PF00059">
    <property type="entry name" value="Lectin_C"/>
    <property type="match status" value="2"/>
</dbReference>
<dbReference type="SUPFAM" id="SSF56436">
    <property type="entry name" value="C-type lectin-like"/>
    <property type="match status" value="2"/>
</dbReference>
<dbReference type="Pfam" id="PF00041">
    <property type="entry name" value="fn3"/>
    <property type="match status" value="1"/>
</dbReference>
<dbReference type="InterPro" id="IPR013783">
    <property type="entry name" value="Ig-like_fold"/>
</dbReference>
<evidence type="ECO:0000256" key="3">
    <source>
        <dbReference type="PROSITE-ProRule" id="PRU00059"/>
    </source>
</evidence>
<dbReference type="PROSITE" id="PS50853">
    <property type="entry name" value="FN3"/>
    <property type="match status" value="2"/>
</dbReference>
<dbReference type="GeneID" id="754003"/>
<dbReference type="PANTHER" id="PTHR14002">
    <property type="entry name" value="ENDOGLIN/TGF-BETA RECEPTOR TYPE III"/>
    <property type="match status" value="1"/>
</dbReference>
<evidence type="ECO:0000259" key="6">
    <source>
        <dbReference type="PROSITE" id="PS01180"/>
    </source>
</evidence>
<dbReference type="SMART" id="SM00042">
    <property type="entry name" value="CUB"/>
    <property type="match status" value="2"/>
</dbReference>
<dbReference type="PROSITE" id="PS51034">
    <property type="entry name" value="ZP_2"/>
    <property type="match status" value="1"/>
</dbReference>
<dbReference type="PROSITE" id="PS51257">
    <property type="entry name" value="PROKAR_LIPOPROTEIN"/>
    <property type="match status" value="1"/>
</dbReference>
<keyword evidence="1 5" id="KW-0732">Signal</keyword>
<dbReference type="SUPFAM" id="SSF49854">
    <property type="entry name" value="Spermadhesin, CUB domain"/>
    <property type="match status" value="4"/>
</dbReference>
<dbReference type="InterPro" id="IPR055355">
    <property type="entry name" value="ZP-C"/>
</dbReference>
<dbReference type="InterPro" id="IPR035914">
    <property type="entry name" value="Sperma_CUB_dom_sf"/>
</dbReference>
<dbReference type="InterPro" id="IPR042235">
    <property type="entry name" value="ZP-C_dom"/>
</dbReference>
<dbReference type="InterPro" id="IPR003961">
    <property type="entry name" value="FN3_dom"/>
</dbReference>
<name>A0A7M7PE76_STRPU</name>
<dbReference type="CDD" id="cd00041">
    <property type="entry name" value="CUB"/>
    <property type="match status" value="2"/>
</dbReference>
<dbReference type="Gene3D" id="2.60.120.290">
    <property type="entry name" value="Spermadhesin, CUB domain"/>
    <property type="match status" value="3"/>
</dbReference>
<feature type="domain" description="CUB" evidence="6">
    <location>
        <begin position="492"/>
        <end position="605"/>
    </location>
</feature>
<dbReference type="InterPro" id="IPR036116">
    <property type="entry name" value="FN3_sf"/>
</dbReference>
<dbReference type="SMART" id="SM00060">
    <property type="entry name" value="FN3"/>
    <property type="match status" value="2"/>
</dbReference>
<feature type="domain" description="CUB" evidence="6">
    <location>
        <begin position="16"/>
        <end position="126"/>
    </location>
</feature>
<evidence type="ECO:0000313" key="11">
    <source>
        <dbReference type="Proteomes" id="UP000007110"/>
    </source>
</evidence>
<dbReference type="CDD" id="cd00037">
    <property type="entry name" value="CLECT"/>
    <property type="match status" value="2"/>
</dbReference>
<dbReference type="InterPro" id="IPR016187">
    <property type="entry name" value="CTDL_fold"/>
</dbReference>
<evidence type="ECO:0000256" key="1">
    <source>
        <dbReference type="ARBA" id="ARBA00022729"/>
    </source>
</evidence>
<protein>
    <submittedName>
        <fullName evidence="10">Uncharacterized protein</fullName>
    </submittedName>
</protein>
<dbReference type="SUPFAM" id="SSF49265">
    <property type="entry name" value="Fibronectin type III"/>
    <property type="match status" value="1"/>
</dbReference>
<dbReference type="Proteomes" id="UP000007110">
    <property type="component" value="Unassembled WGS sequence"/>
</dbReference>
<evidence type="ECO:0000259" key="9">
    <source>
        <dbReference type="PROSITE" id="PS51034"/>
    </source>
</evidence>
<sequence>MGKVQQATLVLLLAACMAHAADICGTTITYPGTLESPGFPSPYANNLRCNITLIGGSDAPIVLQFQSVDFRDDGDGVMVEDQYGAVSWVTGNEVPKEFLSKVLHVTFISDGVNTNGTGFQMTYAEYPRNDVPVKETFHQVSMKPGKALHLYSNDYPMNYDDTTHYIWNITSSDLMTFTMVDVELEVRDWMKVTSYSMTRDPTEWLMQMGTPSANIGQITVAESDYVIVEFRTDFSGRASGFHIIVEPNSVAAMEEKPVSSPCGGNFTLAESALTFNLPADTADLHCVYRITNSDTTSRVRVLVEEMTSEEGIDALHVFTGLDHSDWSAYRRQLTGSVNDEVIFLQEGHGVTMVLTSGSANISRSLTVVVEHVQDYGCGGTLDLTTSDGMGTIHIGNLSASMIDVYCQWHVHTSMLTNVNVRVSSQSESLYDMLEIGYGSVPTDLGSRLKLMTDNVRNQTYSTYNGDLWIVFSAEDVMANEVDIELVLDDDACLIDTRLDLNGVISTPQLAGGFYPNDADCQWIIQVRGGFRVRIHFTEFDLEFGHDKIIIGGSDLVDDNFGTSYIIITGSELPNDVNSRYNGLNIRFTSDSTGTGSGFSLTYEEFFDCPTGYSYNPSNDTCYKFVETPTDWFSARYDCTDVADGDIVVINDQVENEYVLETINAMKGNDSSDWWIGYYDGAINGVWTWVDCGADTDFADTNWQFGAPNNRDDNHCAYMNLTDGKYNDDACFNTRRYVCEITRKDYVDSDCYPSNFQLISIDDDEVSLSFNVSEYACDVAGYTIRYNTTAEGDFIAIDLVGALNTDVVISGLSPATTYLFELTTCTVSYGCYGFSTALSVLGTTTCPDNYELGPNGHCYRFRDLDLGSWWSTGRRTCDNVADSDLVIVNDQAELDFLTMRSAEINPNMTWWVGYSDQSVEGEWRWVDCTESTDWQNDLWEAGSPGNGRLDCAALQPTGDLVSLVCDKALSYICEISPKDFQLQDANPSDLAVVATQTSMLVTWTQSETSCDVVGYRVQYWLADEDNADVSSELVYGGNANSASIEDLLPDRMYNVNVAALLSQDYELSPIGPVTVKTVAAIILECSPTSMSVRVPLERLGGATVGTDLQLMNDENCQGVISTDGMAIVISTNLTSCNNDRSEDATFEFYSNTVTEREYGVVTRVSDVYIPFTCTYNRTGRVGLRSYELKNYRLNVTEESSGQYDFALDIYRDEDFEDKYLEDDYPVDMDLNDDLYFGASVPSQDGTLDLSITRCVATPSNSYNDDQYVFIEEGCSVDESTVISPDQLDFVGVTMTTFRFVGLGNRVYIHCDLLVCDATTGNLTECDVTCPSGLNARQRRDVTGSKSTLARTRISRGPIRFRRSQENYEQKEWISYDGKPTISSFNPWMLAIVAMAAIMIVLLVVVVVVVKKMTSAIRSQDARKRDDEAAVPLMNE</sequence>
<dbReference type="InterPro" id="IPR001304">
    <property type="entry name" value="C-type_lectin-like"/>
</dbReference>
<dbReference type="SMART" id="SM00241">
    <property type="entry name" value="ZP"/>
    <property type="match status" value="1"/>
</dbReference>
<feature type="domain" description="C-type lectin" evidence="7">
    <location>
        <begin position="853"/>
        <end position="973"/>
    </location>
</feature>
<evidence type="ECO:0000259" key="7">
    <source>
        <dbReference type="PROSITE" id="PS50041"/>
    </source>
</evidence>
<dbReference type="Pfam" id="PF00431">
    <property type="entry name" value="CUB"/>
    <property type="match status" value="2"/>
</dbReference>
<keyword evidence="2" id="KW-1015">Disulfide bond</keyword>
<evidence type="ECO:0000256" key="4">
    <source>
        <dbReference type="SAM" id="Phobius"/>
    </source>
</evidence>
<feature type="domain" description="ZP" evidence="9">
    <location>
        <begin position="1083"/>
        <end position="1331"/>
    </location>
</feature>
<dbReference type="OrthoDB" id="10032136at2759"/>
<dbReference type="Gene3D" id="2.60.40.10">
    <property type="entry name" value="Immunoglobulins"/>
    <property type="match status" value="2"/>
</dbReference>
<dbReference type="Pfam" id="PF23344">
    <property type="entry name" value="ZP-N"/>
    <property type="match status" value="1"/>
</dbReference>
<dbReference type="InterPro" id="IPR000859">
    <property type="entry name" value="CUB_dom"/>
</dbReference>
<dbReference type="Pfam" id="PF00100">
    <property type="entry name" value="Zona_pellucida"/>
    <property type="match status" value="1"/>
</dbReference>
<dbReference type="PROSITE" id="PS50041">
    <property type="entry name" value="C_TYPE_LECTIN_2"/>
    <property type="match status" value="2"/>
</dbReference>
<dbReference type="EnsemblMetazoa" id="XM_030993474">
    <property type="protein sequence ID" value="XP_030849334"/>
    <property type="gene ID" value="LOC754003"/>
</dbReference>
<dbReference type="OMA" id="FEMITAM"/>
<dbReference type="Gene3D" id="2.60.40.4100">
    <property type="entry name" value="Zona pellucida, ZP-C domain"/>
    <property type="match status" value="1"/>
</dbReference>
<dbReference type="InterPro" id="IPR016186">
    <property type="entry name" value="C-type_lectin-like/link_sf"/>
</dbReference>
<dbReference type="SMART" id="SM00034">
    <property type="entry name" value="CLECT"/>
    <property type="match status" value="2"/>
</dbReference>
<keyword evidence="4" id="KW-0472">Membrane</keyword>
<evidence type="ECO:0000259" key="8">
    <source>
        <dbReference type="PROSITE" id="PS50853"/>
    </source>
</evidence>
<dbReference type="InParanoid" id="A0A7M7PE76"/>
<reference evidence="11" key="1">
    <citation type="submission" date="2015-02" db="EMBL/GenBank/DDBJ databases">
        <title>Genome sequencing for Strongylocentrotus purpuratus.</title>
        <authorList>
            <person name="Murali S."/>
            <person name="Liu Y."/>
            <person name="Vee V."/>
            <person name="English A."/>
            <person name="Wang M."/>
            <person name="Skinner E."/>
            <person name="Han Y."/>
            <person name="Muzny D.M."/>
            <person name="Worley K.C."/>
            <person name="Gibbs R.A."/>
        </authorList>
    </citation>
    <scope>NUCLEOTIDE SEQUENCE</scope>
</reference>
<feature type="domain" description="C-type lectin" evidence="7">
    <location>
        <begin position="617"/>
        <end position="739"/>
    </location>
</feature>
<keyword evidence="4" id="KW-0812">Transmembrane</keyword>
<reference evidence="10" key="2">
    <citation type="submission" date="2021-01" db="UniProtKB">
        <authorList>
            <consortium name="EnsemblMetazoa"/>
        </authorList>
    </citation>
    <scope>IDENTIFICATION</scope>
</reference>
<comment type="caution">
    <text evidence="3">Lacks conserved residue(s) required for the propagation of feature annotation.</text>
</comment>
<feature type="signal peptide" evidence="5">
    <location>
        <begin position="1"/>
        <end position="20"/>
    </location>
</feature>
<dbReference type="Gene3D" id="3.10.100.10">
    <property type="entry name" value="Mannose-Binding Protein A, subunit A"/>
    <property type="match status" value="2"/>
</dbReference>
<dbReference type="KEGG" id="spu:754003"/>
<dbReference type="Gene3D" id="2.60.40.3210">
    <property type="entry name" value="Zona pellucida, ZP-N domain"/>
    <property type="match status" value="1"/>
</dbReference>
<accession>A0A7M7PE76</accession>
<keyword evidence="4" id="KW-1133">Transmembrane helix</keyword>
<proteinExistence type="predicted"/>
<evidence type="ECO:0000313" key="10">
    <source>
        <dbReference type="EnsemblMetazoa" id="XP_030849334"/>
    </source>
</evidence>
<organism evidence="10 11">
    <name type="scientific">Strongylocentrotus purpuratus</name>
    <name type="common">Purple sea urchin</name>
    <dbReference type="NCBI Taxonomy" id="7668"/>
    <lineage>
        <taxon>Eukaryota</taxon>
        <taxon>Metazoa</taxon>
        <taxon>Echinodermata</taxon>
        <taxon>Eleutherozoa</taxon>
        <taxon>Echinozoa</taxon>
        <taxon>Echinoidea</taxon>
        <taxon>Euechinoidea</taxon>
        <taxon>Echinacea</taxon>
        <taxon>Camarodonta</taxon>
        <taxon>Echinidea</taxon>
        <taxon>Strongylocentrotidae</taxon>
        <taxon>Strongylocentrotus</taxon>
    </lineage>
</organism>
<feature type="transmembrane region" description="Helical" evidence="4">
    <location>
        <begin position="1386"/>
        <end position="1408"/>
    </location>
</feature>
<feature type="chain" id="PRO_5029806000" evidence="5">
    <location>
        <begin position="21"/>
        <end position="1434"/>
    </location>
</feature>
<dbReference type="CDD" id="cd00063">
    <property type="entry name" value="FN3"/>
    <property type="match status" value="2"/>
</dbReference>
<dbReference type="InterPro" id="IPR055356">
    <property type="entry name" value="ZP-N"/>
</dbReference>